<reference evidence="1" key="1">
    <citation type="submission" date="2023-03" db="EMBL/GenBank/DDBJ databases">
        <title>Massive genome expansion in bonnet fungi (Mycena s.s.) driven by repeated elements and novel gene families across ecological guilds.</title>
        <authorList>
            <consortium name="Lawrence Berkeley National Laboratory"/>
            <person name="Harder C.B."/>
            <person name="Miyauchi S."/>
            <person name="Viragh M."/>
            <person name="Kuo A."/>
            <person name="Thoen E."/>
            <person name="Andreopoulos B."/>
            <person name="Lu D."/>
            <person name="Skrede I."/>
            <person name="Drula E."/>
            <person name="Henrissat B."/>
            <person name="Morin E."/>
            <person name="Kohler A."/>
            <person name="Barry K."/>
            <person name="LaButti K."/>
            <person name="Morin E."/>
            <person name="Salamov A."/>
            <person name="Lipzen A."/>
            <person name="Mereny Z."/>
            <person name="Hegedus B."/>
            <person name="Baldrian P."/>
            <person name="Stursova M."/>
            <person name="Weitz H."/>
            <person name="Taylor A."/>
            <person name="Grigoriev I.V."/>
            <person name="Nagy L.G."/>
            <person name="Martin F."/>
            <person name="Kauserud H."/>
        </authorList>
    </citation>
    <scope>NUCLEOTIDE SEQUENCE</scope>
    <source>
        <strain evidence="1">CBHHK067</strain>
    </source>
</reference>
<comment type="caution">
    <text evidence="1">The sequence shown here is derived from an EMBL/GenBank/DDBJ whole genome shotgun (WGS) entry which is preliminary data.</text>
</comment>
<dbReference type="PANTHER" id="PTHR33129:SF3">
    <property type="entry name" value="HOT SPOT (RHS) PROTEIN, PUTATIVE-RELATED"/>
    <property type="match status" value="1"/>
</dbReference>
<dbReference type="InterPro" id="IPR052980">
    <property type="entry name" value="Crinkler_effector"/>
</dbReference>
<sequence length="563" mass="64059">MMTADSTPSAVWHRIQDTQWKEFHATWWGQWPKLQDSIENTKNIQLGQSKVTREFSSDSSDRSPEALYIRDELVELYGRISQLSEARNSGVVLTGQPGCGKTLSLIFFLLCHLAIRRPIMYTKALKTCYYFNSSGIWRARLSDLTSEDVPELDGHRMWSLIDSDLSQDEPSGEITRFAFAVHAVSPNESRYKRWRRQLNARRIFMNPWTMNDLLAWAQLDPQVKDYHLDYQQLQKLVDLCGPVPRDIAGELLGGSTTAVVSTYLRRLTAPDFRKQLGDFTIAPSESSQQLIIVWGHKIDGKEDDDFTTDFKSPHVAEQFYQTWRVLQAEEAFRFYWLCRGNADSSFLAGWVFESIAIHCTSGGLNQQNILLPLRRMSHTSDSQVHSDASQVPSPVPAGYDYVILQVTQEGAVFQRDNGKLISQVSPAVNPWSNTKRDIVYYGSVTEIAISQKLFYVPKAQNNNSLFDAFFLEIDHASKTTVVWILQMTSSKRHKSSANGYDLVQTLKRLLEGSNEEVTVVLTYVLVVPLMPCQVSWTLPVGWVETTADVYVQYLDMSKCSPTD</sequence>
<gene>
    <name evidence="1" type="ORF">B0H17DRAFT_1083829</name>
</gene>
<keyword evidence="2" id="KW-1185">Reference proteome</keyword>
<accession>A0AAD7D0M9</accession>
<dbReference type="PANTHER" id="PTHR33129">
    <property type="entry name" value="PROTEIN KINASE DOMAIN-CONTAINING PROTEIN-RELATED"/>
    <property type="match status" value="1"/>
</dbReference>
<evidence type="ECO:0000313" key="2">
    <source>
        <dbReference type="Proteomes" id="UP001221757"/>
    </source>
</evidence>
<name>A0AAD7D0M9_MYCRO</name>
<dbReference type="EMBL" id="JARKIE010000166">
    <property type="protein sequence ID" value="KAJ7672743.1"/>
    <property type="molecule type" value="Genomic_DNA"/>
</dbReference>
<organism evidence="1 2">
    <name type="scientific">Mycena rosella</name>
    <name type="common">Pink bonnet</name>
    <name type="synonym">Agaricus rosellus</name>
    <dbReference type="NCBI Taxonomy" id="1033263"/>
    <lineage>
        <taxon>Eukaryota</taxon>
        <taxon>Fungi</taxon>
        <taxon>Dikarya</taxon>
        <taxon>Basidiomycota</taxon>
        <taxon>Agaricomycotina</taxon>
        <taxon>Agaricomycetes</taxon>
        <taxon>Agaricomycetidae</taxon>
        <taxon>Agaricales</taxon>
        <taxon>Marasmiineae</taxon>
        <taxon>Mycenaceae</taxon>
        <taxon>Mycena</taxon>
    </lineage>
</organism>
<dbReference type="Proteomes" id="UP001221757">
    <property type="component" value="Unassembled WGS sequence"/>
</dbReference>
<evidence type="ECO:0000313" key="1">
    <source>
        <dbReference type="EMBL" id="KAJ7672743.1"/>
    </source>
</evidence>
<protein>
    <submittedName>
        <fullName evidence="1">Uncharacterized protein</fullName>
    </submittedName>
</protein>
<dbReference type="AlphaFoldDB" id="A0AAD7D0M9"/>
<proteinExistence type="predicted"/>